<evidence type="ECO:0000313" key="1">
    <source>
        <dbReference type="EMBL" id="MPN21460.1"/>
    </source>
</evidence>
<dbReference type="GO" id="GO:0006508">
    <property type="term" value="P:proteolysis"/>
    <property type="evidence" value="ECO:0007669"/>
    <property type="project" value="InterPro"/>
</dbReference>
<proteinExistence type="predicted"/>
<dbReference type="SUPFAM" id="SSF52743">
    <property type="entry name" value="Subtilisin-like"/>
    <property type="match status" value="1"/>
</dbReference>
<dbReference type="GO" id="GO:0004252">
    <property type="term" value="F:serine-type endopeptidase activity"/>
    <property type="evidence" value="ECO:0007669"/>
    <property type="project" value="InterPro"/>
</dbReference>
<dbReference type="InterPro" id="IPR036852">
    <property type="entry name" value="Peptidase_S8/S53_dom_sf"/>
</dbReference>
<accession>A0A645G688</accession>
<dbReference type="EMBL" id="VSSQ01069448">
    <property type="protein sequence ID" value="MPN21460.1"/>
    <property type="molecule type" value="Genomic_DNA"/>
</dbReference>
<comment type="caution">
    <text evidence="1">The sequence shown here is derived from an EMBL/GenBank/DDBJ whole genome shotgun (WGS) entry which is preliminary data.</text>
</comment>
<reference evidence="1" key="1">
    <citation type="submission" date="2019-08" db="EMBL/GenBank/DDBJ databases">
        <authorList>
            <person name="Kucharzyk K."/>
            <person name="Murdoch R.W."/>
            <person name="Higgins S."/>
            <person name="Loffler F."/>
        </authorList>
    </citation>
    <scope>NUCLEOTIDE SEQUENCE</scope>
</reference>
<dbReference type="AlphaFoldDB" id="A0A645G688"/>
<protein>
    <recommendedName>
        <fullName evidence="2">Peptidase S8/S53 domain-containing protein</fullName>
    </recommendedName>
</protein>
<name>A0A645G688_9ZZZZ</name>
<sequence length="218" mass="24167">MNYADVYITDKFFAILFVKNGMLNTLLERVPEIISLQPNAIYTLSELKVAGDTSNGVNAYENQIPLTGEDIIVGIIGTGMDYLNSRFISENGESRIVSIWDQTIEKGPSPSFYPYGTVYNKEEIDNAIKVSKNTTGTSPYDIVAHKDEVGHGTAIAGIIGENISKGKKSGSSIDAKDLNELKKRVVELERVVIEQDKKIEHMETDISFTNKLLEDKTK</sequence>
<dbReference type="Gene3D" id="3.40.50.200">
    <property type="entry name" value="Peptidase S8/S53 domain"/>
    <property type="match status" value="1"/>
</dbReference>
<organism evidence="1">
    <name type="scientific">bioreactor metagenome</name>
    <dbReference type="NCBI Taxonomy" id="1076179"/>
    <lineage>
        <taxon>unclassified sequences</taxon>
        <taxon>metagenomes</taxon>
        <taxon>ecological metagenomes</taxon>
    </lineage>
</organism>
<gene>
    <name evidence="1" type="ORF">SDC9_168839</name>
</gene>
<evidence type="ECO:0008006" key="2">
    <source>
        <dbReference type="Google" id="ProtNLM"/>
    </source>
</evidence>